<feature type="signal peptide" evidence="17">
    <location>
        <begin position="1"/>
        <end position="24"/>
    </location>
</feature>
<evidence type="ECO:0000256" key="7">
    <source>
        <dbReference type="ARBA" id="ARBA00023136"/>
    </source>
</evidence>
<feature type="disulfide bond" evidence="13">
    <location>
        <begin position="1397"/>
        <end position="1409"/>
    </location>
</feature>
<dbReference type="Pfam" id="PF00057">
    <property type="entry name" value="Ldl_recept_a"/>
    <property type="match status" value="2"/>
</dbReference>
<dbReference type="InterPro" id="IPR050778">
    <property type="entry name" value="Cueball_EGF_LRP_Nidogen"/>
</dbReference>
<keyword evidence="10" id="KW-0168">Coated pit</keyword>
<feature type="transmembrane region" description="Helical" evidence="16">
    <location>
        <begin position="1504"/>
        <end position="1525"/>
    </location>
</feature>
<keyword evidence="2" id="KW-1003">Cell membrane</keyword>
<evidence type="ECO:0000256" key="13">
    <source>
        <dbReference type="PROSITE-ProRule" id="PRU00124"/>
    </source>
</evidence>
<name>A0A7R8W9W5_9CRUS</name>
<dbReference type="CDD" id="cd00112">
    <property type="entry name" value="LDLa"/>
    <property type="match status" value="3"/>
</dbReference>
<proteinExistence type="predicted"/>
<reference evidence="18" key="1">
    <citation type="submission" date="2020-11" db="EMBL/GenBank/DDBJ databases">
        <authorList>
            <person name="Tran Van P."/>
        </authorList>
    </citation>
    <scope>NUCLEOTIDE SEQUENCE</scope>
</reference>
<dbReference type="SUPFAM" id="SSF57184">
    <property type="entry name" value="Growth factor receptor domain"/>
    <property type="match status" value="1"/>
</dbReference>
<keyword evidence="9" id="KW-0675">Receptor</keyword>
<feature type="repeat" description="LDL-receptor class B" evidence="14">
    <location>
        <begin position="226"/>
        <end position="268"/>
    </location>
</feature>
<dbReference type="FunFam" id="2.120.10.30:FF:000008">
    <property type="entry name" value="Low-density lipoprotein receptor-related protein 4"/>
    <property type="match status" value="1"/>
</dbReference>
<feature type="repeat" description="LDL-receptor class B" evidence="14">
    <location>
        <begin position="553"/>
        <end position="595"/>
    </location>
</feature>
<dbReference type="SMART" id="SM00135">
    <property type="entry name" value="LY"/>
    <property type="match status" value="18"/>
</dbReference>
<feature type="repeat" description="LDL-receptor class B" evidence="14">
    <location>
        <begin position="871"/>
        <end position="916"/>
    </location>
</feature>
<keyword evidence="7 16" id="KW-0472">Membrane</keyword>
<feature type="region of interest" description="Disordered" evidence="15">
    <location>
        <begin position="1718"/>
        <end position="1762"/>
    </location>
</feature>
<dbReference type="GO" id="GO:0005905">
    <property type="term" value="C:clathrin-coated pit"/>
    <property type="evidence" value="ECO:0007669"/>
    <property type="project" value="UniProtKB-KW"/>
</dbReference>
<feature type="repeat" description="LDL-receptor class B" evidence="14">
    <location>
        <begin position="781"/>
        <end position="823"/>
    </location>
</feature>
<dbReference type="Gene3D" id="2.120.10.30">
    <property type="entry name" value="TolB, C-terminal domain"/>
    <property type="match status" value="4"/>
</dbReference>
<evidence type="ECO:0000256" key="2">
    <source>
        <dbReference type="ARBA" id="ARBA00022475"/>
    </source>
</evidence>
<gene>
    <name evidence="18" type="ORF">CTOB1V02_LOCUS4382</name>
</gene>
<feature type="disulfide bond" evidence="13">
    <location>
        <begin position="1379"/>
        <end position="1394"/>
    </location>
</feature>
<evidence type="ECO:0000256" key="4">
    <source>
        <dbReference type="ARBA" id="ARBA00022583"/>
    </source>
</evidence>
<keyword evidence="4" id="KW-0254">Endocytosis</keyword>
<dbReference type="OrthoDB" id="72419at2759"/>
<dbReference type="PROSITE" id="PS50068">
    <property type="entry name" value="LDLRA_2"/>
    <property type="match status" value="3"/>
</dbReference>
<feature type="region of interest" description="Disordered" evidence="15">
    <location>
        <begin position="1603"/>
        <end position="1656"/>
    </location>
</feature>
<dbReference type="PROSITE" id="PS51120">
    <property type="entry name" value="LDLRB"/>
    <property type="match status" value="11"/>
</dbReference>
<evidence type="ECO:0000256" key="11">
    <source>
        <dbReference type="ARBA" id="ARBA00023180"/>
    </source>
</evidence>
<keyword evidence="11" id="KW-0325">Glycoprotein</keyword>
<dbReference type="SMART" id="SM00181">
    <property type="entry name" value="EGF"/>
    <property type="match status" value="4"/>
</dbReference>
<evidence type="ECO:0000256" key="10">
    <source>
        <dbReference type="ARBA" id="ARBA00023176"/>
    </source>
</evidence>
<evidence type="ECO:0000256" key="17">
    <source>
        <dbReference type="SAM" id="SignalP"/>
    </source>
</evidence>
<accession>A0A7R8W9W5</accession>
<keyword evidence="3" id="KW-0245">EGF-like domain</keyword>
<keyword evidence="16" id="KW-0812">Transmembrane</keyword>
<feature type="repeat" description="LDL-receptor class B" evidence="14">
    <location>
        <begin position="422"/>
        <end position="465"/>
    </location>
</feature>
<dbReference type="InterPro" id="IPR011042">
    <property type="entry name" value="6-blade_b-propeller_TolB-like"/>
</dbReference>
<protein>
    <submittedName>
        <fullName evidence="18">Uncharacterized protein</fullName>
    </submittedName>
</protein>
<evidence type="ECO:0000256" key="5">
    <source>
        <dbReference type="ARBA" id="ARBA00022729"/>
    </source>
</evidence>
<feature type="repeat" description="LDL-receptor class B" evidence="14">
    <location>
        <begin position="137"/>
        <end position="179"/>
    </location>
</feature>
<feature type="repeat" description="LDL-receptor class B" evidence="14">
    <location>
        <begin position="509"/>
        <end position="552"/>
    </location>
</feature>
<dbReference type="InterPro" id="IPR056588">
    <property type="entry name" value="EGF_LRP2"/>
</dbReference>
<dbReference type="PANTHER" id="PTHR46513:SF41">
    <property type="entry name" value="LOW-DENSITY LIPOPROTEIN RECEPTOR-RELATED PROTEIN"/>
    <property type="match status" value="1"/>
</dbReference>
<dbReference type="Pfam" id="PF24468">
    <property type="entry name" value="EGF_LRP2"/>
    <property type="match status" value="1"/>
</dbReference>
<dbReference type="InterPro" id="IPR002172">
    <property type="entry name" value="LDrepeatLR_classA_rpt"/>
</dbReference>
<feature type="compositionally biased region" description="Low complexity" evidence="15">
    <location>
        <begin position="1641"/>
        <end position="1654"/>
    </location>
</feature>
<dbReference type="InterPro" id="IPR000033">
    <property type="entry name" value="LDLR_classB_rpt"/>
</dbReference>
<feature type="disulfide bond" evidence="13">
    <location>
        <begin position="1416"/>
        <end position="1431"/>
    </location>
</feature>
<dbReference type="InterPro" id="IPR000742">
    <property type="entry name" value="EGF"/>
</dbReference>
<comment type="caution">
    <text evidence="13">Lacks conserved residue(s) required for the propagation of feature annotation.</text>
</comment>
<feature type="repeat" description="LDL-receptor class B" evidence="14">
    <location>
        <begin position="738"/>
        <end position="780"/>
    </location>
</feature>
<dbReference type="SMART" id="SM00192">
    <property type="entry name" value="LDLa"/>
    <property type="match status" value="3"/>
</dbReference>
<dbReference type="FunFam" id="2.120.10.30:FF:000241">
    <property type="entry name" value="Low-density lipoprotein receptor-related protein 6"/>
    <property type="match status" value="1"/>
</dbReference>
<feature type="repeat" description="LDL-receptor class B" evidence="14">
    <location>
        <begin position="180"/>
        <end position="225"/>
    </location>
</feature>
<comment type="subcellular location">
    <subcellularLocation>
        <location evidence="1">Cell membrane</location>
        <topology evidence="1">Single-pass type I membrane protein</topology>
    </subcellularLocation>
    <subcellularLocation>
        <location evidence="12">Membrane</location>
        <location evidence="12">Coated pit</location>
    </subcellularLocation>
</comment>
<feature type="compositionally biased region" description="Low complexity" evidence="15">
    <location>
        <begin position="1614"/>
        <end position="1634"/>
    </location>
</feature>
<evidence type="ECO:0000256" key="14">
    <source>
        <dbReference type="PROSITE-ProRule" id="PRU00461"/>
    </source>
</evidence>
<dbReference type="SUPFAM" id="SSF57424">
    <property type="entry name" value="LDL receptor-like module"/>
    <property type="match status" value="3"/>
</dbReference>
<organism evidence="18">
    <name type="scientific">Cyprideis torosa</name>
    <dbReference type="NCBI Taxonomy" id="163714"/>
    <lineage>
        <taxon>Eukaryota</taxon>
        <taxon>Metazoa</taxon>
        <taxon>Ecdysozoa</taxon>
        <taxon>Arthropoda</taxon>
        <taxon>Crustacea</taxon>
        <taxon>Oligostraca</taxon>
        <taxon>Ostracoda</taxon>
        <taxon>Podocopa</taxon>
        <taxon>Podocopida</taxon>
        <taxon>Cytherocopina</taxon>
        <taxon>Cytheroidea</taxon>
        <taxon>Cytherideidae</taxon>
        <taxon>Cyprideis</taxon>
    </lineage>
</organism>
<dbReference type="InterPro" id="IPR036055">
    <property type="entry name" value="LDL_receptor-like_sf"/>
</dbReference>
<evidence type="ECO:0000256" key="12">
    <source>
        <dbReference type="ARBA" id="ARBA00037878"/>
    </source>
</evidence>
<dbReference type="Gene3D" id="2.10.25.10">
    <property type="entry name" value="Laminin"/>
    <property type="match status" value="1"/>
</dbReference>
<feature type="disulfide bond" evidence="13">
    <location>
        <begin position="1404"/>
        <end position="1422"/>
    </location>
</feature>
<keyword evidence="16" id="KW-1133">Transmembrane helix</keyword>
<dbReference type="EMBL" id="OB660838">
    <property type="protein sequence ID" value="CAD7226464.1"/>
    <property type="molecule type" value="Genomic_DNA"/>
</dbReference>
<sequence>MEKCLSRRILWIVCLVVFPPPSLSPGSPFPALVPAAGATEVPPSAEGYILVSNRKTIRLIELSQKSSRIKSHILIQGLKNAAAVDFHYRKGLICWSDFNEETIRCAKLKGNSVISTYAVVPRGMVSPDGIAIDWVNDKIYWNDLDSKRLEVAELDGRDRTVLYWEGLDQPRAIALVPEEGILFWTDWGQTPKIERGGMDGDRRSRRVIVGKDIQWPNGLAVDLSTRKLYWTDGRLQMLSSMDFNGNGRRDYFQRILQHPFALSVMEGRIFWTDWTESTVETCSVHDDNCTSRRSILKDAEYPMGVRFWSEKAQPLPLEHTPPPPGGATPCSEDNGGCSNLCLAAPSPLPHVSNASSFSCACPTGVAFRSSKVCNVGPQKFLLLARRKDVRRISLDTPDYTGVVVQASGIKHMIAVDYDPHEQMVYWTDEELHCIRRSPLNGTGAVETVLSEEINHPDGLALDTIGRNLYWTDTGTDRIEVVRLDGRARKILIHTDLDQPRALALDPPEGVFFWTDWGENPRVERANLDGSGRRMIVKNGLGWPNGIALDTRSKEVYWADALHDKIEMCTYDGKHRQVLLDRGLQHPFGFTLLGDDLFWSDWQSRRVEKVDKRTGKGRTIIAELLPDLMGLAAVDLSAAPGWTPCVENDGGCSHLCLALPPEREGGRASHTCECPLNMEMTGDNKTCGELTAFLILPTGDQLRRISVSGSLNRSSHHQTSVLPISGLREVVAVSYDTDEQIYWTDVESKTVTRAYINGSGVQNIAEFGLEYPEGIAVDWHAGNVYWADVVGQRIEVSLLNGDSRRVIVWKNLDSPRSLAVDPIEGFLFFSLWSQSHNPRIERSSLAGNPRVILHNNLGRVNGLTVHLSGTRRRLFWVDIDYRRIQSSDMNGIDLITHLRISDNDPMMPFGLAVYKDSIYFTDHSLSNSTSIYELPIKDSTASPKLLRGRIPIHPNVQGTDLLLYSKYKEPAQWNPCSTTDRGRCQHLCFFIPGAQDPESATRVCACPTHYTLNGDGRTCSPPSSGVFVSQKGQATRLVLSSPIGKEESPKAILPIPGFRHVRSIAFSTQQQILYWIDGKTKAIKHAFENGTHLGALVPASNAGTSSDEDLEFLEDTHNPFDLAFDPINQMLLWSCSSRDIVNVTSCRPESDGLPLGTIVGGRYEEDSGPVKPRQLAFHYLRGILFWVDISFPDAVRIRRTLLDGSDNSVILDGRVEISALAVDVGGDLLFWSEERSLHVSDLHGKGKKTMPHFTSLTLFSPIALAVEGNYLYWADRERQTVERIDKSTGESRETILQGMGQLTDLSGAEPWVGVGVGGSYPKSCPPDCSHFCLISVSVCACPQGMSLAEDAATCIHPPSCPVGKFSCSSGTECILDAYRCDGTKDCADGSDERACSTCPTGHFRCHNGQCIQSRLHCDGTPHCLDRSDESCCGKNKFPCRWSADQCINLDQVCDGSPQCLDESDEGPEACSVLQNSLKDESLKSAGGDGVGSDASIPPSGHMTSLIASLVVFGLVMAALAFALRYYNFTKRSSLPPQSNLVVDATGVIGTSGLPLQAPHTASTMAGAPPLLLMENSIGFSHRNFGSGPTYASVPTNSTLLPPSISMTPTPFTRPSAVGASSTNSSSSGPYVAGVVGPPPSPATASSPHSSTCPSSQVKDVAHSYRYYKSRNRPPPPTPCSTDACESDYGALGCVPSRASAASYYGPVGHHLYHRHLCRDPPPTPRSPYLSDTSDYCPPSPITERSFHGPLPPPPSRYHSDDER</sequence>
<evidence type="ECO:0000256" key="3">
    <source>
        <dbReference type="ARBA" id="ARBA00022536"/>
    </source>
</evidence>
<dbReference type="InterPro" id="IPR009030">
    <property type="entry name" value="Growth_fac_rcpt_cys_sf"/>
</dbReference>
<dbReference type="PROSITE" id="PS01209">
    <property type="entry name" value="LDLRA_1"/>
    <property type="match status" value="2"/>
</dbReference>
<evidence type="ECO:0000256" key="6">
    <source>
        <dbReference type="ARBA" id="ARBA00022737"/>
    </source>
</evidence>
<feature type="repeat" description="LDL-receptor class B" evidence="14">
    <location>
        <begin position="466"/>
        <end position="508"/>
    </location>
</feature>
<keyword evidence="5 17" id="KW-0732">Signal</keyword>
<evidence type="ECO:0000256" key="1">
    <source>
        <dbReference type="ARBA" id="ARBA00004251"/>
    </source>
</evidence>
<evidence type="ECO:0000256" key="15">
    <source>
        <dbReference type="SAM" id="MobiDB-lite"/>
    </source>
</evidence>
<keyword evidence="8 13" id="KW-1015">Disulfide bond</keyword>
<evidence type="ECO:0000256" key="9">
    <source>
        <dbReference type="ARBA" id="ARBA00023170"/>
    </source>
</evidence>
<dbReference type="GO" id="GO:0005886">
    <property type="term" value="C:plasma membrane"/>
    <property type="evidence" value="ECO:0007669"/>
    <property type="project" value="UniProtKB-SubCell"/>
</dbReference>
<dbReference type="InterPro" id="IPR023415">
    <property type="entry name" value="LDLR_class-A_CS"/>
</dbReference>
<dbReference type="Gene3D" id="2.40.128.620">
    <property type="match status" value="1"/>
</dbReference>
<evidence type="ECO:0000256" key="16">
    <source>
        <dbReference type="SAM" id="Phobius"/>
    </source>
</evidence>
<dbReference type="Pfam" id="PF00058">
    <property type="entry name" value="Ldl_recept_b"/>
    <property type="match status" value="7"/>
</dbReference>
<dbReference type="GO" id="GO:0006897">
    <property type="term" value="P:endocytosis"/>
    <property type="evidence" value="ECO:0007669"/>
    <property type="project" value="UniProtKB-KW"/>
</dbReference>
<feature type="chain" id="PRO_5043310652" evidence="17">
    <location>
        <begin position="25"/>
        <end position="1762"/>
    </location>
</feature>
<feature type="repeat" description="LDL-receptor class B" evidence="14">
    <location>
        <begin position="91"/>
        <end position="136"/>
    </location>
</feature>
<dbReference type="Gene3D" id="4.10.400.10">
    <property type="entry name" value="Low-density Lipoprotein Receptor"/>
    <property type="match status" value="2"/>
</dbReference>
<evidence type="ECO:0000313" key="18">
    <source>
        <dbReference type="EMBL" id="CAD7226464.1"/>
    </source>
</evidence>
<keyword evidence="6" id="KW-0677">Repeat</keyword>
<dbReference type="PRINTS" id="PR00261">
    <property type="entry name" value="LDLRECEPTOR"/>
</dbReference>
<evidence type="ECO:0000256" key="8">
    <source>
        <dbReference type="ARBA" id="ARBA00023157"/>
    </source>
</evidence>
<dbReference type="SUPFAM" id="SSF63825">
    <property type="entry name" value="YWTD domain"/>
    <property type="match status" value="4"/>
</dbReference>
<dbReference type="PANTHER" id="PTHR46513">
    <property type="entry name" value="VITELLOGENIN RECEPTOR-LIKE PROTEIN-RELATED-RELATED"/>
    <property type="match status" value="1"/>
</dbReference>
<dbReference type="FunFam" id="2.120.10.30:FF:000132">
    <property type="entry name" value="Uncharacterized protein"/>
    <property type="match status" value="1"/>
</dbReference>